<evidence type="ECO:0000313" key="9">
    <source>
        <dbReference type="EMBL" id="WZN66623.1"/>
    </source>
</evidence>
<dbReference type="GO" id="GO:0000139">
    <property type="term" value="C:Golgi membrane"/>
    <property type="evidence" value="ECO:0007669"/>
    <property type="project" value="TreeGrafter"/>
</dbReference>
<dbReference type="GO" id="GO:0005789">
    <property type="term" value="C:endoplasmic reticulum membrane"/>
    <property type="evidence" value="ECO:0007669"/>
    <property type="project" value="TreeGrafter"/>
</dbReference>
<keyword evidence="6 8" id="KW-0472">Membrane</keyword>
<keyword evidence="3" id="KW-0813">Transport</keyword>
<feature type="transmembrane region" description="Helical" evidence="8">
    <location>
        <begin position="51"/>
        <end position="74"/>
    </location>
</feature>
<evidence type="ECO:0000256" key="2">
    <source>
        <dbReference type="ARBA" id="ARBA00008349"/>
    </source>
</evidence>
<dbReference type="PANTHER" id="PTHR10778:SF13">
    <property type="entry name" value="ADENOSINE 3'-PHOSPHO 5'-PHOSPHOSULFATE TRANSPORTER 1"/>
    <property type="match status" value="1"/>
</dbReference>
<evidence type="ECO:0000256" key="6">
    <source>
        <dbReference type="ARBA" id="ARBA00023136"/>
    </source>
</evidence>
<dbReference type="EMBL" id="CP151516">
    <property type="protein sequence ID" value="WZN66623.1"/>
    <property type="molecule type" value="Genomic_DNA"/>
</dbReference>
<gene>
    <name evidence="9" type="ORF">HKI87_16g81900</name>
</gene>
<proteinExistence type="inferred from homology"/>
<sequence length="493" mass="53159">MAPVDAMVSDPGALRKRAHGGEHGDKSSPTASTSGQDEKAPLEEETLRFSLGSMAGVFLCAAGILGPLVLYGILQERIMTRPYGELWCLVPASLLLFPLETPSRTDDKRHPPLPFLGRRTRPGRRLLQARPAHRAPEPVADVSRCAGDPLGQEGENPPTRPDLRLRLGVLLQCRGHVLPVRGPQVSPPPFLHPSAGQQSLADLRFNVPLPFPPTPRHVSFPVQTLAKTAKTVPVMLWGATMLRKRYTPSEYALAALVTSGCTLFLVSGESAATVEVSTGSSSGGASAAWGGALMAAYLGFDGFTSTFQERLYRGRLYRGGQEMTPHHQVLFVTAFSCALALVSLATSGALGPALSFVLDHPACLWDMLLISSTAVTSQFAIAYTIKTYGALVFVAIMTTRQLVSILVSKILFRHPMQAGQWLGLLVVFGTLYAKIKGERHHTVPQTQEQQFFADSADVSLSHSVRACVRVCVCVCMCVSWNHSEGEEALVGRA</sequence>
<feature type="transmembrane region" description="Helical" evidence="8">
    <location>
        <begin position="329"/>
        <end position="358"/>
    </location>
</feature>
<evidence type="ECO:0000256" key="4">
    <source>
        <dbReference type="ARBA" id="ARBA00022692"/>
    </source>
</evidence>
<dbReference type="InterPro" id="IPR013657">
    <property type="entry name" value="SCL35B1-4/HUT1"/>
</dbReference>
<keyword evidence="5 8" id="KW-1133">Transmembrane helix</keyword>
<dbReference type="GO" id="GO:0046964">
    <property type="term" value="F:3'-phosphoadenosine 5'-phosphosulfate transmembrane transporter activity"/>
    <property type="evidence" value="ECO:0007669"/>
    <property type="project" value="TreeGrafter"/>
</dbReference>
<name>A0AAX4PJZ5_9CHLO</name>
<feature type="region of interest" description="Disordered" evidence="7">
    <location>
        <begin position="1"/>
        <end position="42"/>
    </location>
</feature>
<evidence type="ECO:0000313" key="10">
    <source>
        <dbReference type="Proteomes" id="UP001472866"/>
    </source>
</evidence>
<keyword evidence="10" id="KW-1185">Reference proteome</keyword>
<accession>A0AAX4PJZ5</accession>
<evidence type="ECO:0000256" key="8">
    <source>
        <dbReference type="SAM" id="Phobius"/>
    </source>
</evidence>
<evidence type="ECO:0000256" key="1">
    <source>
        <dbReference type="ARBA" id="ARBA00004141"/>
    </source>
</evidence>
<dbReference type="Pfam" id="PF08449">
    <property type="entry name" value="UAA"/>
    <property type="match status" value="1"/>
</dbReference>
<keyword evidence="4 8" id="KW-0812">Transmembrane</keyword>
<protein>
    <submittedName>
        <fullName evidence="9">UDP-galactose/UDP-glucose transporter</fullName>
    </submittedName>
</protein>
<feature type="transmembrane region" description="Helical" evidence="8">
    <location>
        <begin position="251"/>
        <end position="268"/>
    </location>
</feature>
<organism evidence="9 10">
    <name type="scientific">Chloropicon roscoffensis</name>
    <dbReference type="NCBI Taxonomy" id="1461544"/>
    <lineage>
        <taxon>Eukaryota</taxon>
        <taxon>Viridiplantae</taxon>
        <taxon>Chlorophyta</taxon>
        <taxon>Chloropicophyceae</taxon>
        <taxon>Chloropicales</taxon>
        <taxon>Chloropicaceae</taxon>
        <taxon>Chloropicon</taxon>
    </lineage>
</organism>
<evidence type="ECO:0000256" key="5">
    <source>
        <dbReference type="ARBA" id="ARBA00022989"/>
    </source>
</evidence>
<comment type="similarity">
    <text evidence="2">Belongs to the nucleotide-sugar transporter family. UDP-galactose:UMP antiporter (TC 2.A.7.11) subfamily.</text>
</comment>
<evidence type="ECO:0000256" key="3">
    <source>
        <dbReference type="ARBA" id="ARBA00022448"/>
    </source>
</evidence>
<feature type="region of interest" description="Disordered" evidence="7">
    <location>
        <begin position="103"/>
        <end position="161"/>
    </location>
</feature>
<reference evidence="9 10" key="1">
    <citation type="submission" date="2024-03" db="EMBL/GenBank/DDBJ databases">
        <title>Complete genome sequence of the green alga Chloropicon roscoffensis RCC1871.</title>
        <authorList>
            <person name="Lemieux C."/>
            <person name="Pombert J.-F."/>
            <person name="Otis C."/>
            <person name="Turmel M."/>
        </authorList>
    </citation>
    <scope>NUCLEOTIDE SEQUENCE [LARGE SCALE GENOMIC DNA]</scope>
    <source>
        <strain evidence="9 10">RCC1871</strain>
    </source>
</reference>
<dbReference type="PANTHER" id="PTHR10778">
    <property type="entry name" value="SOLUTE CARRIER FAMILY 35 MEMBER B"/>
    <property type="match status" value="1"/>
</dbReference>
<comment type="subcellular location">
    <subcellularLocation>
        <location evidence="1">Membrane</location>
        <topology evidence="1">Multi-pass membrane protein</topology>
    </subcellularLocation>
</comment>
<dbReference type="AlphaFoldDB" id="A0AAX4PJZ5"/>
<feature type="transmembrane region" description="Helical" evidence="8">
    <location>
        <begin position="288"/>
        <end position="308"/>
    </location>
</feature>
<evidence type="ECO:0000256" key="7">
    <source>
        <dbReference type="SAM" id="MobiDB-lite"/>
    </source>
</evidence>
<dbReference type="Proteomes" id="UP001472866">
    <property type="component" value="Chromosome 16"/>
</dbReference>